<name>F5YB62_LEAAZ</name>
<organism evidence="2 3">
    <name type="scientific">Leadbettera azotonutricia (strain ATCC BAA-888 / DSM 13862 / ZAS-9)</name>
    <name type="common">Treponema azotonutricium</name>
    <dbReference type="NCBI Taxonomy" id="545695"/>
    <lineage>
        <taxon>Bacteria</taxon>
        <taxon>Pseudomonadati</taxon>
        <taxon>Spirochaetota</taxon>
        <taxon>Spirochaetia</taxon>
        <taxon>Spirochaetales</taxon>
        <taxon>Breznakiellaceae</taxon>
        <taxon>Leadbettera</taxon>
    </lineage>
</organism>
<dbReference type="RefSeq" id="WP_015712543.1">
    <property type="nucleotide sequence ID" value="NC_015577.1"/>
</dbReference>
<dbReference type="OrthoDB" id="9768323at2"/>
<reference evidence="3" key="1">
    <citation type="submission" date="2009-12" db="EMBL/GenBank/DDBJ databases">
        <title>Complete sequence of Treponema azotonutricium strain ZAS-9.</title>
        <authorList>
            <person name="Tetu S.G."/>
            <person name="Matson E."/>
            <person name="Ren Q."/>
            <person name="Seshadri R."/>
            <person name="Elbourne L."/>
            <person name="Hassan K.A."/>
            <person name="Durkin A."/>
            <person name="Radune D."/>
            <person name="Mohamoud Y."/>
            <person name="Shay R."/>
            <person name="Jin S."/>
            <person name="Zhang X."/>
            <person name="Lucey K."/>
            <person name="Ballor N.R."/>
            <person name="Ottesen E."/>
            <person name="Rosenthal R."/>
            <person name="Allen A."/>
            <person name="Leadbetter J.R."/>
            <person name="Paulsen I.T."/>
        </authorList>
    </citation>
    <scope>NUCLEOTIDE SEQUENCE [LARGE SCALE GENOMIC DNA]</scope>
    <source>
        <strain evidence="3">ATCC BAA-888 / DSM 13862 / ZAS-9</strain>
    </source>
</reference>
<dbReference type="Proteomes" id="UP000009222">
    <property type="component" value="Chromosome"/>
</dbReference>
<evidence type="ECO:0000259" key="1">
    <source>
        <dbReference type="Pfam" id="PF07796"/>
    </source>
</evidence>
<reference evidence="2 3" key="2">
    <citation type="journal article" date="2011" name="ISME J.">
        <title>RNA-seq reveals cooperative metabolic interactions between two termite-gut spirochete species in co-culture.</title>
        <authorList>
            <person name="Rosenthal A.Z."/>
            <person name="Matson E.G."/>
            <person name="Eldar A."/>
            <person name="Leadbetter J.R."/>
        </authorList>
    </citation>
    <scope>NUCLEOTIDE SEQUENCE [LARGE SCALE GENOMIC DNA]</scope>
    <source>
        <strain evidence="3">ATCC BAA-888 / DSM 13862 / ZAS-9</strain>
    </source>
</reference>
<feature type="domain" description="DUF1638" evidence="1">
    <location>
        <begin position="31"/>
        <end position="217"/>
    </location>
</feature>
<dbReference type="eggNOG" id="COG0145">
    <property type="taxonomic scope" value="Bacteria"/>
</dbReference>
<evidence type="ECO:0000313" key="2">
    <source>
        <dbReference type="EMBL" id="AEF80453.1"/>
    </source>
</evidence>
<keyword evidence="3" id="KW-1185">Reference proteome</keyword>
<dbReference type="AlphaFoldDB" id="F5YB62"/>
<dbReference type="KEGG" id="taz:TREAZ_3007"/>
<dbReference type="HOGENOM" id="CLU_098957_0_0_12"/>
<dbReference type="EMBL" id="CP001841">
    <property type="protein sequence ID" value="AEF80453.1"/>
    <property type="molecule type" value="Genomic_DNA"/>
</dbReference>
<dbReference type="InParanoid" id="F5YB62"/>
<dbReference type="STRING" id="545695.TREAZ_3007"/>
<dbReference type="Pfam" id="PF07796">
    <property type="entry name" value="DUF1638"/>
    <property type="match status" value="1"/>
</dbReference>
<gene>
    <name evidence="2" type="ordered locus">TREAZ_3007</name>
</gene>
<dbReference type="InterPro" id="IPR012437">
    <property type="entry name" value="DUF1638"/>
</dbReference>
<accession>F5YB62</accession>
<proteinExistence type="predicted"/>
<evidence type="ECO:0000313" key="3">
    <source>
        <dbReference type="Proteomes" id="UP000009222"/>
    </source>
</evidence>
<protein>
    <recommendedName>
        <fullName evidence="1">DUF1638 domain-containing protein</fullName>
    </recommendedName>
</protein>
<sequence length="247" mass="28803">MLRLKVIACDVLRREISYLSSRSPCYVDTTFLPQGLHENPDKLRAFLAEEIEKANGSFPYQLFEKKISYDYIILAYGLCDNSIVGLKSLNIPLAVPKAHDCITMILGSKERYTELFNEYPGTFWYSRGWIERSLQPGKERYEITYKSYVDKYGDDNAEYLMEMEQGWFKSYNRAFFINWECLGNSDFYRSFTKESADYLKWNFSEEQGSPSLLEKMLKGEFNESEVLIVPPGKAIAPSFDTEIIRQE</sequence>